<dbReference type="AlphaFoldDB" id="A8MD36"/>
<proteinExistence type="predicted"/>
<dbReference type="Pfam" id="PF13412">
    <property type="entry name" value="HTH_24"/>
    <property type="match status" value="1"/>
</dbReference>
<protein>
    <submittedName>
        <fullName evidence="1">Uncharacterized protein</fullName>
    </submittedName>
</protein>
<dbReference type="OrthoDB" id="29098at2157"/>
<dbReference type="KEGG" id="cma:Cmaq_0857"/>
<gene>
    <name evidence="1" type="ordered locus">Cmaq_0857</name>
</gene>
<organism evidence="1 2">
    <name type="scientific">Caldivirga maquilingensis (strain ATCC 700844 / DSM 13496 / JCM 10307 / IC-167)</name>
    <dbReference type="NCBI Taxonomy" id="397948"/>
    <lineage>
        <taxon>Archaea</taxon>
        <taxon>Thermoproteota</taxon>
        <taxon>Thermoprotei</taxon>
        <taxon>Thermoproteales</taxon>
        <taxon>Thermoproteaceae</taxon>
        <taxon>Caldivirga</taxon>
    </lineage>
</organism>
<dbReference type="STRING" id="397948.Cmaq_0857"/>
<dbReference type="EMBL" id="CP000852">
    <property type="protein sequence ID" value="ABW01692.1"/>
    <property type="molecule type" value="Genomic_DNA"/>
</dbReference>
<dbReference type="InterPro" id="IPR036388">
    <property type="entry name" value="WH-like_DNA-bd_sf"/>
</dbReference>
<evidence type="ECO:0000313" key="2">
    <source>
        <dbReference type="Proteomes" id="UP000001137"/>
    </source>
</evidence>
<dbReference type="eggNOG" id="arCOG00747">
    <property type="taxonomic scope" value="Archaea"/>
</dbReference>
<dbReference type="Gene3D" id="1.10.10.10">
    <property type="entry name" value="Winged helix-like DNA-binding domain superfamily/Winged helix DNA-binding domain"/>
    <property type="match status" value="1"/>
</dbReference>
<accession>A8MD36</accession>
<evidence type="ECO:0000313" key="1">
    <source>
        <dbReference type="EMBL" id="ABW01692.1"/>
    </source>
</evidence>
<name>A8MD36_CALMQ</name>
<dbReference type="RefSeq" id="WP_012185911.1">
    <property type="nucleotide sequence ID" value="NC_009954.1"/>
</dbReference>
<dbReference type="GeneID" id="5709250"/>
<dbReference type="SUPFAM" id="SSF46785">
    <property type="entry name" value="Winged helix' DNA-binding domain"/>
    <property type="match status" value="1"/>
</dbReference>
<reference evidence="1 2" key="1">
    <citation type="submission" date="2007-10" db="EMBL/GenBank/DDBJ databases">
        <title>Complete sequence of Caldivirga maquilingensis IC-167.</title>
        <authorList>
            <consortium name="US DOE Joint Genome Institute"/>
            <person name="Copeland A."/>
            <person name="Lucas S."/>
            <person name="Lapidus A."/>
            <person name="Barry K."/>
            <person name="Glavina del Rio T."/>
            <person name="Dalin E."/>
            <person name="Tice H."/>
            <person name="Pitluck S."/>
            <person name="Saunders E."/>
            <person name="Brettin T."/>
            <person name="Bruce D."/>
            <person name="Detter J.C."/>
            <person name="Han C."/>
            <person name="Schmutz J."/>
            <person name="Larimer F."/>
            <person name="Land M."/>
            <person name="Hauser L."/>
            <person name="Kyrpides N."/>
            <person name="Ivanova N."/>
            <person name="Biddle J.F."/>
            <person name="Zhang Z."/>
            <person name="Fitz-Gibbon S.T."/>
            <person name="Lowe T.M."/>
            <person name="Saltikov C."/>
            <person name="House C.H."/>
            <person name="Richardson P."/>
        </authorList>
    </citation>
    <scope>NUCLEOTIDE SEQUENCE [LARGE SCALE GENOMIC DNA]</scope>
    <source>
        <strain evidence="2">ATCC 700844 / DSM 13496 / JCM 10307 / IC-167</strain>
    </source>
</reference>
<sequence length="176" mass="19402">MGSVNVTDDYREELNEVAALWGRVVPYLDEQESSILKAVVENNGITLYRLSRVTGLAFSTVFKKTRKLSSKGVITISKNGKCNSYSATVLGLIICLAKSCLDKEYVAFKLLRIMSDLGISNINELLKILKVAGSSVSAKEVTNIRNPSDLLYMVLKGTANIDRSIISLIRYQLMSS</sequence>
<dbReference type="Proteomes" id="UP000001137">
    <property type="component" value="Chromosome"/>
</dbReference>
<dbReference type="HOGENOM" id="CLU_1521794_0_0_2"/>
<keyword evidence="2" id="KW-1185">Reference proteome</keyword>
<dbReference type="InterPro" id="IPR036390">
    <property type="entry name" value="WH_DNA-bd_sf"/>
</dbReference>